<keyword evidence="3" id="KW-1185">Reference proteome</keyword>
<name>A0A369TBP0_9PROT</name>
<dbReference type="Pfam" id="PF08904">
    <property type="entry name" value="EipB_like"/>
    <property type="match status" value="1"/>
</dbReference>
<feature type="chain" id="PRO_5016951078" evidence="1">
    <location>
        <begin position="33"/>
        <end position="277"/>
    </location>
</feature>
<proteinExistence type="predicted"/>
<organism evidence="2 3">
    <name type="scientific">Ferruginivarius sediminum</name>
    <dbReference type="NCBI Taxonomy" id="2661937"/>
    <lineage>
        <taxon>Bacteria</taxon>
        <taxon>Pseudomonadati</taxon>
        <taxon>Pseudomonadota</taxon>
        <taxon>Alphaproteobacteria</taxon>
        <taxon>Rhodospirillales</taxon>
        <taxon>Rhodospirillaceae</taxon>
        <taxon>Ferruginivarius</taxon>
    </lineage>
</organism>
<dbReference type="Proteomes" id="UP000253941">
    <property type="component" value="Unassembled WGS sequence"/>
</dbReference>
<dbReference type="AlphaFoldDB" id="A0A369TBP0"/>
<protein>
    <submittedName>
        <fullName evidence="2">DUF1849 family protein</fullName>
    </submittedName>
</protein>
<gene>
    <name evidence="2" type="ORF">DRB17_06100</name>
</gene>
<feature type="signal peptide" evidence="1">
    <location>
        <begin position="1"/>
        <end position="32"/>
    </location>
</feature>
<comment type="caution">
    <text evidence="2">The sequence shown here is derived from an EMBL/GenBank/DDBJ whole genome shotgun (WGS) entry which is preliminary data.</text>
</comment>
<sequence length="277" mass="30645">MSRIPPRYSGRIRLVAVALTTGLTAVAGQASAGTAELLAHRAVYDVELAAARAQSVSSVDGTMEFIWKDVCNGWAMEYRAHLSVSFAERGGSDLSWAFSAWESDDGQRFRYFLRRFRNGEETELVRGKVTLKPEGGGTVHQREPEERTFDLPKDTMLPKAHTEAVLAAARSGDQFMFRHVFDGTGEDGGLFAVNAVVLEDMSEQPSELDTSLLRDVPSWRVQLAFYPPDERNGTPESEQTIRLYDNGVVGNLKIDYGDFTVDGTLSELERLETPDCG</sequence>
<evidence type="ECO:0000313" key="2">
    <source>
        <dbReference type="EMBL" id="RDD62729.1"/>
    </source>
</evidence>
<dbReference type="EMBL" id="QPMH01000004">
    <property type="protein sequence ID" value="RDD62729.1"/>
    <property type="molecule type" value="Genomic_DNA"/>
</dbReference>
<reference evidence="2 3" key="1">
    <citation type="submission" date="2018-07" db="EMBL/GenBank/DDBJ databases">
        <title>Venubactetium sediminum gen. nov., sp. nov., isolated from a marine solar saltern.</title>
        <authorList>
            <person name="Wang S."/>
        </authorList>
    </citation>
    <scope>NUCLEOTIDE SEQUENCE [LARGE SCALE GENOMIC DNA]</scope>
    <source>
        <strain evidence="2 3">WD2A32</strain>
    </source>
</reference>
<evidence type="ECO:0000256" key="1">
    <source>
        <dbReference type="SAM" id="SignalP"/>
    </source>
</evidence>
<dbReference type="RefSeq" id="WP_114581304.1">
    <property type="nucleotide sequence ID" value="NZ_QPMH01000004.1"/>
</dbReference>
<dbReference type="InterPro" id="IPR015000">
    <property type="entry name" value="EipB-like"/>
</dbReference>
<keyword evidence="1" id="KW-0732">Signal</keyword>
<evidence type="ECO:0000313" key="3">
    <source>
        <dbReference type="Proteomes" id="UP000253941"/>
    </source>
</evidence>
<accession>A0A369TBP0</accession>